<feature type="compositionally biased region" description="Polar residues" evidence="1">
    <location>
        <begin position="170"/>
        <end position="179"/>
    </location>
</feature>
<feature type="region of interest" description="Disordered" evidence="1">
    <location>
        <begin position="80"/>
        <end position="124"/>
    </location>
</feature>
<feature type="compositionally biased region" description="Low complexity" evidence="1">
    <location>
        <begin position="240"/>
        <end position="266"/>
    </location>
</feature>
<organism evidence="2 3">
    <name type="scientific">Dendrothele bispora (strain CBS 962.96)</name>
    <dbReference type="NCBI Taxonomy" id="1314807"/>
    <lineage>
        <taxon>Eukaryota</taxon>
        <taxon>Fungi</taxon>
        <taxon>Dikarya</taxon>
        <taxon>Basidiomycota</taxon>
        <taxon>Agaricomycotina</taxon>
        <taxon>Agaricomycetes</taxon>
        <taxon>Agaricomycetidae</taxon>
        <taxon>Agaricales</taxon>
        <taxon>Agaricales incertae sedis</taxon>
        <taxon>Dendrothele</taxon>
    </lineage>
</organism>
<dbReference type="OrthoDB" id="3114956at2759"/>
<feature type="compositionally biased region" description="Polar residues" evidence="1">
    <location>
        <begin position="310"/>
        <end position="325"/>
    </location>
</feature>
<evidence type="ECO:0000256" key="1">
    <source>
        <dbReference type="SAM" id="MobiDB-lite"/>
    </source>
</evidence>
<gene>
    <name evidence="2" type="ORF">K435DRAFT_852233</name>
</gene>
<feature type="compositionally biased region" description="Low complexity" evidence="1">
    <location>
        <begin position="279"/>
        <end position="299"/>
    </location>
</feature>
<reference evidence="2 3" key="1">
    <citation type="journal article" date="2019" name="Nat. Ecol. Evol.">
        <title>Megaphylogeny resolves global patterns of mushroom evolution.</title>
        <authorList>
            <person name="Varga T."/>
            <person name="Krizsan K."/>
            <person name="Foldi C."/>
            <person name="Dima B."/>
            <person name="Sanchez-Garcia M."/>
            <person name="Sanchez-Ramirez S."/>
            <person name="Szollosi G.J."/>
            <person name="Szarkandi J.G."/>
            <person name="Papp V."/>
            <person name="Albert L."/>
            <person name="Andreopoulos W."/>
            <person name="Angelini C."/>
            <person name="Antonin V."/>
            <person name="Barry K.W."/>
            <person name="Bougher N.L."/>
            <person name="Buchanan P."/>
            <person name="Buyck B."/>
            <person name="Bense V."/>
            <person name="Catcheside P."/>
            <person name="Chovatia M."/>
            <person name="Cooper J."/>
            <person name="Damon W."/>
            <person name="Desjardin D."/>
            <person name="Finy P."/>
            <person name="Geml J."/>
            <person name="Haridas S."/>
            <person name="Hughes K."/>
            <person name="Justo A."/>
            <person name="Karasinski D."/>
            <person name="Kautmanova I."/>
            <person name="Kiss B."/>
            <person name="Kocsube S."/>
            <person name="Kotiranta H."/>
            <person name="LaButti K.M."/>
            <person name="Lechner B.E."/>
            <person name="Liimatainen K."/>
            <person name="Lipzen A."/>
            <person name="Lukacs Z."/>
            <person name="Mihaltcheva S."/>
            <person name="Morgado L.N."/>
            <person name="Niskanen T."/>
            <person name="Noordeloos M.E."/>
            <person name="Ohm R.A."/>
            <person name="Ortiz-Santana B."/>
            <person name="Ovrebo C."/>
            <person name="Racz N."/>
            <person name="Riley R."/>
            <person name="Savchenko A."/>
            <person name="Shiryaev A."/>
            <person name="Soop K."/>
            <person name="Spirin V."/>
            <person name="Szebenyi C."/>
            <person name="Tomsovsky M."/>
            <person name="Tulloss R.E."/>
            <person name="Uehling J."/>
            <person name="Grigoriev I.V."/>
            <person name="Vagvolgyi C."/>
            <person name="Papp T."/>
            <person name="Martin F.M."/>
            <person name="Miettinen O."/>
            <person name="Hibbett D.S."/>
            <person name="Nagy L.G."/>
        </authorList>
    </citation>
    <scope>NUCLEOTIDE SEQUENCE [LARGE SCALE GENOMIC DNA]</scope>
    <source>
        <strain evidence="2 3">CBS 962.96</strain>
    </source>
</reference>
<evidence type="ECO:0000313" key="3">
    <source>
        <dbReference type="Proteomes" id="UP000297245"/>
    </source>
</evidence>
<feature type="region of interest" description="Disordered" evidence="1">
    <location>
        <begin position="158"/>
        <end position="180"/>
    </location>
</feature>
<protein>
    <submittedName>
        <fullName evidence="2">Uncharacterized protein</fullName>
    </submittedName>
</protein>
<keyword evidence="3" id="KW-1185">Reference proteome</keyword>
<accession>A0A4S8MJL3</accession>
<proteinExistence type="predicted"/>
<dbReference type="EMBL" id="ML179071">
    <property type="protein sequence ID" value="THV02978.1"/>
    <property type="molecule type" value="Genomic_DNA"/>
</dbReference>
<dbReference type="Proteomes" id="UP000297245">
    <property type="component" value="Unassembled WGS sequence"/>
</dbReference>
<sequence length="367" mass="39635">MSHIFTLEDLSRCKVCLEFENPGQPPSIHWRPLNQPVPLNAISSRSLSIRVNESFVDGRPSLTLFLVHDLCSAERDDNTHFNMNSKDITHSNKNSLDIPATSQIPDSVQTVANDPKGNSETDNLLSLDSNLLSKSSGSAPNSGSAPLDFVFPPGSWQSEVMLGDTDSHQDSSSTASPTESLVLDNGTSLLTSLMSLDMLFGPEASSEIPCNNWSDSPNQSSPHDSLSPDISNLDTGDIESSWSDSSPSLHDSPNTTNSCHNSTTCSGHCRSNNEGGVKRSQGNARRSRRNNSNSTPSCSASTRRGAHLSSPASTSSDSNEPANTTKRGAAKGGKKRVKCSLCDETFSRRHDMMRHEHCRTNLGFATW</sequence>
<feature type="compositionally biased region" description="Polar residues" evidence="1">
    <location>
        <begin position="208"/>
        <end position="234"/>
    </location>
</feature>
<feature type="compositionally biased region" description="Polar residues" evidence="1">
    <location>
        <begin position="80"/>
        <end position="121"/>
    </location>
</feature>
<dbReference type="AlphaFoldDB" id="A0A4S8MJL3"/>
<name>A0A4S8MJL3_DENBC</name>
<feature type="region of interest" description="Disordered" evidence="1">
    <location>
        <begin position="208"/>
        <end position="332"/>
    </location>
</feature>
<evidence type="ECO:0000313" key="2">
    <source>
        <dbReference type="EMBL" id="THV02978.1"/>
    </source>
</evidence>